<feature type="compositionally biased region" description="Basic and acidic residues" evidence="1">
    <location>
        <begin position="36"/>
        <end position="53"/>
    </location>
</feature>
<evidence type="ECO:0000256" key="1">
    <source>
        <dbReference type="SAM" id="MobiDB-lite"/>
    </source>
</evidence>
<gene>
    <name evidence="2" type="ORF">CB5_LOCUS10635</name>
</gene>
<dbReference type="AlphaFoldDB" id="A0A6V7P9Q7"/>
<feature type="compositionally biased region" description="Polar residues" evidence="1">
    <location>
        <begin position="324"/>
        <end position="333"/>
    </location>
</feature>
<dbReference type="EMBL" id="LR862146">
    <property type="protein sequence ID" value="CAD1827424.1"/>
    <property type="molecule type" value="Genomic_DNA"/>
</dbReference>
<evidence type="ECO:0008006" key="3">
    <source>
        <dbReference type="Google" id="ProtNLM"/>
    </source>
</evidence>
<name>A0A6V7P9Q7_ANACO</name>
<feature type="region of interest" description="Disordered" evidence="1">
    <location>
        <begin position="287"/>
        <end position="333"/>
    </location>
</feature>
<organism evidence="2">
    <name type="scientific">Ananas comosus var. bracteatus</name>
    <name type="common">red pineapple</name>
    <dbReference type="NCBI Taxonomy" id="296719"/>
    <lineage>
        <taxon>Eukaryota</taxon>
        <taxon>Viridiplantae</taxon>
        <taxon>Streptophyta</taxon>
        <taxon>Embryophyta</taxon>
        <taxon>Tracheophyta</taxon>
        <taxon>Spermatophyta</taxon>
        <taxon>Magnoliopsida</taxon>
        <taxon>Liliopsida</taxon>
        <taxon>Poales</taxon>
        <taxon>Bromeliaceae</taxon>
        <taxon>Bromelioideae</taxon>
        <taxon>Ananas</taxon>
    </lineage>
</organism>
<evidence type="ECO:0000313" key="2">
    <source>
        <dbReference type="EMBL" id="CAD1827424.1"/>
    </source>
</evidence>
<protein>
    <recommendedName>
        <fullName evidence="3">Retrotransposon gag domain-containing protein</fullName>
    </recommendedName>
</protein>
<reference evidence="2" key="1">
    <citation type="submission" date="2020-07" db="EMBL/GenBank/DDBJ databases">
        <authorList>
            <person name="Lin J."/>
        </authorList>
    </citation>
    <scope>NUCLEOTIDE SEQUENCE</scope>
</reference>
<proteinExistence type="predicted"/>
<sequence length="333" mass="36176">MSSWSSSSTASAFIFSFQQQQQEGKEEKKNKKERKEKKVKERKEKKKEIKEKAWATSSPSPLLFGVAQEWRDRQSRRPSPLRTMEDSSHPTLFPVVGDRADQCGAAPGNPIRVAPGSIGAADCGGGCTVNEGGGPPAPSTHIPGAAEGEGIAAIPVTACPPPTIVPQAASGSATPDVSAEDVEGERALAALIKFNKFHPPTFEGEKVEPEMVESWIDSMETLCDDLRTLERDKVYLATHCLEKAMKVWWKRVKRDRLPAFRQCCGGIQAGDIRQLFPRYVEAEAQGEISQKPVSTRIKPSEAAGSTEQWGDEGYSAHGLDHTRGGSSSTTREG</sequence>
<feature type="region of interest" description="Disordered" evidence="1">
    <location>
        <begin position="1"/>
        <end position="89"/>
    </location>
</feature>
<accession>A0A6V7P9Q7</accession>
<feature type="compositionally biased region" description="Low complexity" evidence="1">
    <location>
        <begin position="1"/>
        <end position="22"/>
    </location>
</feature>